<dbReference type="VEuPathDB" id="TriTrypDB:ECC02_007758"/>
<dbReference type="VEuPathDB" id="TriTrypDB:BCY84_07346"/>
<protein>
    <submittedName>
        <fullName evidence="2">Uncharacterized protein</fullName>
    </submittedName>
</protein>
<gene>
    <name evidence="2" type="ORF">ECC02_007758</name>
</gene>
<evidence type="ECO:0000313" key="3">
    <source>
        <dbReference type="Proteomes" id="UP000583944"/>
    </source>
</evidence>
<keyword evidence="1" id="KW-0812">Transmembrane</keyword>
<sequence length="218" mass="22987">MVAAGLWHFPLVVKMSWENMVVDIFSSCMVGGCWRCVPFLRGCRLVVCELCGWACCPLLLSALSLAVSAVLRPSPSCCILFFCLTDHLNGSSDSTTGDDDCDGDGAAPCWSVCVTAAGSPGHVSGDADAAVVPVDVSCAPSDGSLSYRVHVCLCGGSVLLTVLRLSVRIIHLVALVCACMAGMVSWVLCAMWPMRCTHVATVLPAVQRKRKGPPLPSR</sequence>
<organism evidence="2 3">
    <name type="scientific">Trypanosoma cruzi</name>
    <dbReference type="NCBI Taxonomy" id="5693"/>
    <lineage>
        <taxon>Eukaryota</taxon>
        <taxon>Discoba</taxon>
        <taxon>Euglenozoa</taxon>
        <taxon>Kinetoplastea</taxon>
        <taxon>Metakinetoplastina</taxon>
        <taxon>Trypanosomatida</taxon>
        <taxon>Trypanosomatidae</taxon>
        <taxon>Trypanosoma</taxon>
        <taxon>Schizotrypanum</taxon>
    </lineage>
</organism>
<evidence type="ECO:0000256" key="1">
    <source>
        <dbReference type="SAM" id="Phobius"/>
    </source>
</evidence>
<comment type="caution">
    <text evidence="2">The sequence shown here is derived from an EMBL/GenBank/DDBJ whole genome shotgun (WGS) entry which is preliminary data.</text>
</comment>
<keyword evidence="1" id="KW-1133">Transmembrane helix</keyword>
<name>A0A7J6XXU7_TRYCR</name>
<reference evidence="2 3" key="1">
    <citation type="journal article" date="2019" name="Genome Biol. Evol.">
        <title>Nanopore Sequencing Significantly Improves Genome Assembly of the Protozoan Parasite Trypanosoma cruzi.</title>
        <authorList>
            <person name="Diaz-Viraque F."/>
            <person name="Pita S."/>
            <person name="Greif G."/>
            <person name="de Souza R.C.M."/>
            <person name="Iraola G."/>
            <person name="Robello C."/>
        </authorList>
    </citation>
    <scope>NUCLEOTIDE SEQUENCE [LARGE SCALE GENOMIC DNA]</scope>
    <source>
        <strain evidence="2 3">Berenice</strain>
    </source>
</reference>
<dbReference type="AlphaFoldDB" id="A0A7J6XXU7"/>
<accession>A0A7J6XXU7</accession>
<keyword evidence="1" id="KW-0472">Membrane</keyword>
<proteinExistence type="predicted"/>
<dbReference type="VEuPathDB" id="TriTrypDB:BCY84_01999"/>
<feature type="transmembrane region" description="Helical" evidence="1">
    <location>
        <begin position="172"/>
        <end position="194"/>
    </location>
</feature>
<evidence type="ECO:0000313" key="2">
    <source>
        <dbReference type="EMBL" id="KAF5219249.1"/>
    </source>
</evidence>
<dbReference type="Proteomes" id="UP000583944">
    <property type="component" value="Unassembled WGS sequence"/>
</dbReference>
<dbReference type="EMBL" id="JABDHM010000074">
    <property type="protein sequence ID" value="KAF5219249.1"/>
    <property type="molecule type" value="Genomic_DNA"/>
</dbReference>